<sequence>MTEPVLYQASEGVATITLNRPEVLNAVNAGLLASLLAAIQRASDDAEVRAVVLTGAGRGFCAGSDLVARHKAGLDSVDLGKSARDNLNPVITAMRSLSKPLLTAVNGPAAGAGMSIALAGDLVVASRSAKFALAFTKIGLVPDGGNTYFLPRYVGELRARALTILGETVDAEEACRIGMVWKVYDGEAFAEETGKLARHLANMPTRAIGICKQALNASSGNELAAQLELEASLQTCASQTDDFREGVAAFVQKRAPQFKGC</sequence>
<proteinExistence type="inferred from homology"/>
<dbReference type="Proteomes" id="UP000325743">
    <property type="component" value="Plasmid unnamed1"/>
</dbReference>
<dbReference type="InterPro" id="IPR014748">
    <property type="entry name" value="Enoyl-CoA_hydra_C"/>
</dbReference>
<keyword evidence="2" id="KW-0614">Plasmid</keyword>
<protein>
    <submittedName>
        <fullName evidence="2">2-(1,2-epoxy-1,2-dihydrophenyl)acetyl-CoA isomerase</fullName>
    </submittedName>
</protein>
<dbReference type="Pfam" id="PF00378">
    <property type="entry name" value="ECH_1"/>
    <property type="match status" value="1"/>
</dbReference>
<evidence type="ECO:0000256" key="1">
    <source>
        <dbReference type="ARBA" id="ARBA00005254"/>
    </source>
</evidence>
<accession>A0A5P3VS36</accession>
<dbReference type="GO" id="GO:0016853">
    <property type="term" value="F:isomerase activity"/>
    <property type="evidence" value="ECO:0007669"/>
    <property type="project" value="UniProtKB-KW"/>
</dbReference>
<dbReference type="InterPro" id="IPR001753">
    <property type="entry name" value="Enoyl-CoA_hydra/iso"/>
</dbReference>
<evidence type="ECO:0000313" key="3">
    <source>
        <dbReference type="Proteomes" id="UP000325743"/>
    </source>
</evidence>
<dbReference type="PANTHER" id="PTHR43459">
    <property type="entry name" value="ENOYL-COA HYDRATASE"/>
    <property type="match status" value="1"/>
</dbReference>
<keyword evidence="2" id="KW-0413">Isomerase</keyword>
<dbReference type="Gene3D" id="3.90.226.10">
    <property type="entry name" value="2-enoyl-CoA Hydratase, Chain A, domain 1"/>
    <property type="match status" value="1"/>
</dbReference>
<dbReference type="SUPFAM" id="SSF52096">
    <property type="entry name" value="ClpP/crotonase"/>
    <property type="match status" value="1"/>
</dbReference>
<dbReference type="RefSeq" id="WP_151073162.1">
    <property type="nucleotide sequence ID" value="NZ_CP032520.1"/>
</dbReference>
<geneLocation type="plasmid" evidence="2">
    <name>unnamed1</name>
</geneLocation>
<evidence type="ECO:0000313" key="2">
    <source>
        <dbReference type="EMBL" id="QEZ48927.1"/>
    </source>
</evidence>
<dbReference type="EMBL" id="CP032520">
    <property type="protein sequence ID" value="QEZ48927.1"/>
    <property type="molecule type" value="Genomic_DNA"/>
</dbReference>
<name>A0A5P3VS36_9BURK</name>
<dbReference type="CDD" id="cd06558">
    <property type="entry name" value="crotonase-like"/>
    <property type="match status" value="1"/>
</dbReference>
<reference evidence="2 3" key="1">
    <citation type="submission" date="2018-09" db="EMBL/GenBank/DDBJ databases">
        <title>Complete genome sequence of Cupriavidus oxalaticus T2, a bacterium capable of phenol tolerance and degradation.</title>
        <authorList>
            <person name="Yan J."/>
        </authorList>
    </citation>
    <scope>NUCLEOTIDE SEQUENCE [LARGE SCALE GENOMIC DNA]</scope>
    <source>
        <strain evidence="2 3">T2</strain>
        <plasmid evidence="2 3">unnamed1</plasmid>
    </source>
</reference>
<dbReference type="Gene3D" id="1.10.12.10">
    <property type="entry name" value="Lyase 2-enoyl-coa Hydratase, Chain A, domain 2"/>
    <property type="match status" value="1"/>
</dbReference>
<dbReference type="AlphaFoldDB" id="A0A5P3VS36"/>
<comment type="similarity">
    <text evidence="1">Belongs to the enoyl-CoA hydratase/isomerase family.</text>
</comment>
<dbReference type="InterPro" id="IPR029045">
    <property type="entry name" value="ClpP/crotonase-like_dom_sf"/>
</dbReference>
<dbReference type="PANTHER" id="PTHR43459:SF1">
    <property type="entry name" value="EG:BACN32G11.4 PROTEIN"/>
    <property type="match status" value="1"/>
</dbReference>
<organism evidence="2 3">
    <name type="scientific">Cupriavidus oxalaticus</name>
    <dbReference type="NCBI Taxonomy" id="96344"/>
    <lineage>
        <taxon>Bacteria</taxon>
        <taxon>Pseudomonadati</taxon>
        <taxon>Pseudomonadota</taxon>
        <taxon>Betaproteobacteria</taxon>
        <taxon>Burkholderiales</taxon>
        <taxon>Burkholderiaceae</taxon>
        <taxon>Cupriavidus</taxon>
    </lineage>
</organism>
<gene>
    <name evidence="2" type="ORF">D2917_32215</name>
</gene>